<dbReference type="EMBL" id="BOPH01000158">
    <property type="protein sequence ID" value="GIJ75444.1"/>
    <property type="molecule type" value="Genomic_DNA"/>
</dbReference>
<keyword evidence="1" id="KW-0812">Transmembrane</keyword>
<dbReference type="RefSeq" id="WP_203935203.1">
    <property type="nucleotide sequence ID" value="NZ_BOPH01000158.1"/>
</dbReference>
<dbReference type="AlphaFoldDB" id="A0A8J4EHX3"/>
<feature type="transmembrane region" description="Helical" evidence="1">
    <location>
        <begin position="71"/>
        <end position="89"/>
    </location>
</feature>
<sequence length="92" mass="9868">MGLIAADAAVLLGYVGPGWLVPARGSLAVLAAAAAAWLLNDAVYLYVKGADDSYPWYIRGYDVQTHHRRRIVVRVIGLALAVRAALWLLPPG</sequence>
<evidence type="ECO:0000313" key="2">
    <source>
        <dbReference type="EMBL" id="GIJ75444.1"/>
    </source>
</evidence>
<keyword evidence="3" id="KW-1185">Reference proteome</keyword>
<reference evidence="2" key="1">
    <citation type="submission" date="2021-01" db="EMBL/GenBank/DDBJ databases">
        <title>Whole genome shotgun sequence of Virgisporangium ochraceum NBRC 16418.</title>
        <authorList>
            <person name="Komaki H."/>
            <person name="Tamura T."/>
        </authorList>
    </citation>
    <scope>NUCLEOTIDE SEQUENCE</scope>
    <source>
        <strain evidence="2">NBRC 16418</strain>
    </source>
</reference>
<evidence type="ECO:0000313" key="3">
    <source>
        <dbReference type="Proteomes" id="UP000635606"/>
    </source>
</evidence>
<dbReference type="Proteomes" id="UP000635606">
    <property type="component" value="Unassembled WGS sequence"/>
</dbReference>
<comment type="caution">
    <text evidence="2">The sequence shown here is derived from an EMBL/GenBank/DDBJ whole genome shotgun (WGS) entry which is preliminary data.</text>
</comment>
<gene>
    <name evidence="2" type="ORF">Voc01_103610</name>
</gene>
<proteinExistence type="predicted"/>
<organism evidence="2 3">
    <name type="scientific">Virgisporangium ochraceum</name>
    <dbReference type="NCBI Taxonomy" id="65505"/>
    <lineage>
        <taxon>Bacteria</taxon>
        <taxon>Bacillati</taxon>
        <taxon>Actinomycetota</taxon>
        <taxon>Actinomycetes</taxon>
        <taxon>Micromonosporales</taxon>
        <taxon>Micromonosporaceae</taxon>
        <taxon>Virgisporangium</taxon>
    </lineage>
</organism>
<keyword evidence="1" id="KW-1133">Transmembrane helix</keyword>
<evidence type="ECO:0000256" key="1">
    <source>
        <dbReference type="SAM" id="Phobius"/>
    </source>
</evidence>
<accession>A0A8J4EHX3</accession>
<feature type="transmembrane region" description="Helical" evidence="1">
    <location>
        <begin position="27"/>
        <end position="47"/>
    </location>
</feature>
<protein>
    <submittedName>
        <fullName evidence="2">Uncharacterized protein</fullName>
    </submittedName>
</protein>
<keyword evidence="1" id="KW-0472">Membrane</keyword>
<name>A0A8J4EHX3_9ACTN</name>